<reference evidence="3" key="1">
    <citation type="submission" date="2025-08" db="UniProtKB">
        <authorList>
            <consortium name="RefSeq"/>
        </authorList>
    </citation>
    <scope>IDENTIFICATION</scope>
    <source>
        <tissue evidence="3">Sperm</tissue>
    </source>
</reference>
<dbReference type="Gene3D" id="3.10.100.10">
    <property type="entry name" value="Mannose-Binding Protein A, subunit A"/>
    <property type="match status" value="1"/>
</dbReference>
<evidence type="ECO:0000259" key="1">
    <source>
        <dbReference type="PROSITE" id="PS50041"/>
    </source>
</evidence>
<organism evidence="2 3">
    <name type="scientific">Petromyzon marinus</name>
    <name type="common">Sea lamprey</name>
    <dbReference type="NCBI Taxonomy" id="7757"/>
    <lineage>
        <taxon>Eukaryota</taxon>
        <taxon>Metazoa</taxon>
        <taxon>Chordata</taxon>
        <taxon>Craniata</taxon>
        <taxon>Vertebrata</taxon>
        <taxon>Cyclostomata</taxon>
        <taxon>Hyperoartia</taxon>
        <taxon>Petromyzontiformes</taxon>
        <taxon>Petromyzontidae</taxon>
        <taxon>Petromyzon</taxon>
    </lineage>
</organism>
<dbReference type="SMART" id="SM00034">
    <property type="entry name" value="CLECT"/>
    <property type="match status" value="1"/>
</dbReference>
<dbReference type="RefSeq" id="XP_032836528.1">
    <property type="nucleotide sequence ID" value="XM_032980637.1"/>
</dbReference>
<dbReference type="CDD" id="cd00037">
    <property type="entry name" value="CLECT"/>
    <property type="match status" value="1"/>
</dbReference>
<keyword evidence="2" id="KW-1185">Reference proteome</keyword>
<name>A0AAJ7XKE0_PETMA</name>
<proteinExistence type="predicted"/>
<dbReference type="InterPro" id="IPR016187">
    <property type="entry name" value="CTDL_fold"/>
</dbReference>
<dbReference type="Pfam" id="PF00059">
    <property type="entry name" value="Lectin_C"/>
    <property type="match status" value="1"/>
</dbReference>
<feature type="domain" description="C-type lectin" evidence="1">
    <location>
        <begin position="46"/>
        <end position="171"/>
    </location>
</feature>
<protein>
    <submittedName>
        <fullName evidence="3">Lectin BRA-3-like</fullName>
    </submittedName>
</protein>
<dbReference type="InterPro" id="IPR050111">
    <property type="entry name" value="C-type_lectin/snaclec_domain"/>
</dbReference>
<dbReference type="PROSITE" id="PS50041">
    <property type="entry name" value="C_TYPE_LECTIN_2"/>
    <property type="match status" value="1"/>
</dbReference>
<evidence type="ECO:0000313" key="2">
    <source>
        <dbReference type="Proteomes" id="UP001318040"/>
    </source>
</evidence>
<dbReference type="KEGG" id="pmrn:116958139"/>
<sequence>MPTVMLMVKIVLTTVAMVMLLMMSMMMLVSMAMMCTAVCPEGWVPFAGRCYWVVTSLVRRTTWNEALFTCQRVGAQLLSINSVDEQDFINSLIPDLQNNRVVDFWIGASDKERDGEMKWSDGTAVSGFTNWAANHPRNTPGRWDCGQIYTGSESGKWETTDCIKVQSFVCEVHGGQVVLPTASPGEHARARVRADNPELPLRDIASPCRAELRPDLCGLTTRHTTSHHTSRYACGYQSHCTLRSTSDPGNIC</sequence>
<dbReference type="InterPro" id="IPR016186">
    <property type="entry name" value="C-type_lectin-like/link_sf"/>
</dbReference>
<dbReference type="InterPro" id="IPR001304">
    <property type="entry name" value="C-type_lectin-like"/>
</dbReference>
<evidence type="ECO:0000313" key="3">
    <source>
        <dbReference type="RefSeq" id="XP_032836528.1"/>
    </source>
</evidence>
<dbReference type="Proteomes" id="UP001318040">
    <property type="component" value="Chromosome 3"/>
</dbReference>
<dbReference type="AlphaFoldDB" id="A0AAJ7XKE0"/>
<gene>
    <name evidence="3" type="primary">LOC116958139</name>
</gene>
<dbReference type="SUPFAM" id="SSF56436">
    <property type="entry name" value="C-type lectin-like"/>
    <property type="match status" value="1"/>
</dbReference>
<dbReference type="PANTHER" id="PTHR22803">
    <property type="entry name" value="MANNOSE, PHOSPHOLIPASE, LECTIN RECEPTOR RELATED"/>
    <property type="match status" value="1"/>
</dbReference>
<accession>A0AAJ7XKE0</accession>